<evidence type="ECO:0000256" key="10">
    <source>
        <dbReference type="PIRSR" id="PIRSR000077-4"/>
    </source>
</evidence>
<feature type="active site" description="Nucleophile" evidence="9">
    <location>
        <position position="28"/>
    </location>
</feature>
<evidence type="ECO:0000256" key="3">
    <source>
        <dbReference type="ARBA" id="ARBA00022448"/>
    </source>
</evidence>
<feature type="domain" description="Thioredoxin" evidence="11">
    <location>
        <begin position="1"/>
        <end position="103"/>
    </location>
</feature>
<evidence type="ECO:0000256" key="5">
    <source>
        <dbReference type="ARBA" id="ARBA00023157"/>
    </source>
</evidence>
<dbReference type="PANTHER" id="PTHR45663">
    <property type="entry name" value="GEO12009P1"/>
    <property type="match status" value="1"/>
</dbReference>
<keyword evidence="6 10" id="KW-0676">Redox-active center</keyword>
<evidence type="ECO:0000313" key="13">
    <source>
        <dbReference type="Proteomes" id="UP000051679"/>
    </source>
</evidence>
<dbReference type="RefSeq" id="WP_056975991.1">
    <property type="nucleotide sequence ID" value="NZ_AYYO01000040.1"/>
</dbReference>
<dbReference type="PROSITE" id="PS00194">
    <property type="entry name" value="THIOREDOXIN_1"/>
    <property type="match status" value="1"/>
</dbReference>
<evidence type="ECO:0000256" key="6">
    <source>
        <dbReference type="ARBA" id="ARBA00023284"/>
    </source>
</evidence>
<evidence type="ECO:0000256" key="9">
    <source>
        <dbReference type="PIRSR" id="PIRSR000077-1"/>
    </source>
</evidence>
<feature type="site" description="Contributes to redox potential value" evidence="9">
    <location>
        <position position="30"/>
    </location>
</feature>
<feature type="site" description="Deprotonates C-terminal active site Cys" evidence="9">
    <location>
        <position position="22"/>
    </location>
</feature>
<reference evidence="12 13" key="1">
    <citation type="journal article" date="2015" name="Genome Announc.">
        <title>Expanding the biotechnology potential of lactobacilli through comparative genomics of 213 strains and associated genera.</title>
        <authorList>
            <person name="Sun Z."/>
            <person name="Harris H.M."/>
            <person name="McCann A."/>
            <person name="Guo C."/>
            <person name="Argimon S."/>
            <person name="Zhang W."/>
            <person name="Yang X."/>
            <person name="Jeffery I.B."/>
            <person name="Cooney J.C."/>
            <person name="Kagawa T.F."/>
            <person name="Liu W."/>
            <person name="Song Y."/>
            <person name="Salvetti E."/>
            <person name="Wrobel A."/>
            <person name="Rasinkangas P."/>
            <person name="Parkhill J."/>
            <person name="Rea M.C."/>
            <person name="O'Sullivan O."/>
            <person name="Ritari J."/>
            <person name="Douillard F.P."/>
            <person name="Paul Ross R."/>
            <person name="Yang R."/>
            <person name="Briner A.E."/>
            <person name="Felis G.E."/>
            <person name="de Vos W.M."/>
            <person name="Barrangou R."/>
            <person name="Klaenhammer T.R."/>
            <person name="Caufield P.W."/>
            <person name="Cui Y."/>
            <person name="Zhang H."/>
            <person name="O'Toole P.W."/>
        </authorList>
    </citation>
    <scope>NUCLEOTIDE SEQUENCE [LARGE SCALE GENOMIC DNA]</scope>
    <source>
        <strain evidence="12 13">DSM 20505</strain>
    </source>
</reference>
<name>A0A0R1ZKH5_9LACO</name>
<dbReference type="GO" id="GO:0015035">
    <property type="term" value="F:protein-disulfide reductase activity"/>
    <property type="evidence" value="ECO:0007669"/>
    <property type="project" value="UniProtKB-UniRule"/>
</dbReference>
<evidence type="ECO:0000256" key="7">
    <source>
        <dbReference type="NCBIfam" id="TIGR01068"/>
    </source>
</evidence>
<dbReference type="PATRIC" id="fig|1291052.5.peg.1912"/>
<dbReference type="PANTHER" id="PTHR45663:SF11">
    <property type="entry name" value="GEO12009P1"/>
    <property type="match status" value="1"/>
</dbReference>
<proteinExistence type="inferred from homology"/>
<dbReference type="CDD" id="cd02947">
    <property type="entry name" value="TRX_family"/>
    <property type="match status" value="1"/>
</dbReference>
<dbReference type="SUPFAM" id="SSF52833">
    <property type="entry name" value="Thioredoxin-like"/>
    <property type="match status" value="1"/>
</dbReference>
<dbReference type="EMBL" id="AYYO01000040">
    <property type="protein sequence ID" value="KRM54949.1"/>
    <property type="molecule type" value="Genomic_DNA"/>
</dbReference>
<dbReference type="STRING" id="1291052.FC18_GL001852"/>
<evidence type="ECO:0000256" key="1">
    <source>
        <dbReference type="ARBA" id="ARBA00008987"/>
    </source>
</evidence>
<dbReference type="NCBIfam" id="TIGR01068">
    <property type="entry name" value="thioredoxin"/>
    <property type="match status" value="1"/>
</dbReference>
<dbReference type="Proteomes" id="UP000051679">
    <property type="component" value="Unassembled WGS sequence"/>
</dbReference>
<organism evidence="12 13">
    <name type="scientific">Lacticaseibacillus sharpeae JCM 1186 = DSM 20505</name>
    <dbReference type="NCBI Taxonomy" id="1291052"/>
    <lineage>
        <taxon>Bacteria</taxon>
        <taxon>Bacillati</taxon>
        <taxon>Bacillota</taxon>
        <taxon>Bacilli</taxon>
        <taxon>Lactobacillales</taxon>
        <taxon>Lactobacillaceae</taxon>
        <taxon>Lacticaseibacillus</taxon>
    </lineage>
</organism>
<comment type="similarity">
    <text evidence="1 8">Belongs to the thioredoxin family.</text>
</comment>
<keyword evidence="5 10" id="KW-1015">Disulfide bond</keyword>
<dbReference type="PROSITE" id="PS51352">
    <property type="entry name" value="THIOREDOXIN_2"/>
    <property type="match status" value="1"/>
</dbReference>
<dbReference type="InterPro" id="IPR005746">
    <property type="entry name" value="Thioredoxin"/>
</dbReference>
<evidence type="ECO:0000256" key="2">
    <source>
        <dbReference type="ARBA" id="ARBA00020570"/>
    </source>
</evidence>
<protein>
    <recommendedName>
        <fullName evidence="2 7">Thioredoxin</fullName>
    </recommendedName>
</protein>
<evidence type="ECO:0000313" key="12">
    <source>
        <dbReference type="EMBL" id="KRM54949.1"/>
    </source>
</evidence>
<feature type="site" description="Contributes to redox potential value" evidence="9">
    <location>
        <position position="29"/>
    </location>
</feature>
<evidence type="ECO:0000256" key="8">
    <source>
        <dbReference type="PIRNR" id="PIRNR000077"/>
    </source>
</evidence>
<keyword evidence="13" id="KW-1185">Reference proteome</keyword>
<dbReference type="PIRSF" id="PIRSF000077">
    <property type="entry name" value="Thioredoxin"/>
    <property type="match status" value="1"/>
</dbReference>
<dbReference type="InterPro" id="IPR013766">
    <property type="entry name" value="Thioredoxin_domain"/>
</dbReference>
<dbReference type="PRINTS" id="PR00421">
    <property type="entry name" value="THIOREDOXIN"/>
</dbReference>
<feature type="disulfide bond" description="Redox-active" evidence="10">
    <location>
        <begin position="28"/>
        <end position="31"/>
    </location>
</feature>
<evidence type="ECO:0000259" key="11">
    <source>
        <dbReference type="PROSITE" id="PS51352"/>
    </source>
</evidence>
<gene>
    <name evidence="12" type="ORF">FC18_GL001852</name>
</gene>
<dbReference type="Gene3D" id="3.40.30.10">
    <property type="entry name" value="Glutaredoxin"/>
    <property type="match status" value="1"/>
</dbReference>
<comment type="caution">
    <text evidence="12">The sequence shown here is derived from an EMBL/GenBank/DDBJ whole genome shotgun (WGS) entry which is preliminary data.</text>
</comment>
<dbReference type="InterPro" id="IPR036249">
    <property type="entry name" value="Thioredoxin-like_sf"/>
</dbReference>
<dbReference type="InterPro" id="IPR017937">
    <property type="entry name" value="Thioredoxin_CS"/>
</dbReference>
<dbReference type="OrthoDB" id="9790390at2"/>
<dbReference type="GO" id="GO:0005737">
    <property type="term" value="C:cytoplasm"/>
    <property type="evidence" value="ECO:0007669"/>
    <property type="project" value="TreeGrafter"/>
</dbReference>
<sequence>MPRKVTADNLEELTSHGTVVMDIWAPWCGPCKILSPMLAELEQELDGLTVIKQNVDEDKSIAAKYGVQSVPTMVIFQNGKAVEKVTGAFPKAKLRRYLEGVLARTAE</sequence>
<keyword evidence="3" id="KW-0813">Transport</keyword>
<keyword evidence="4" id="KW-0249">Electron transport</keyword>
<accession>A0A0R1ZKH5</accession>
<dbReference type="Pfam" id="PF00085">
    <property type="entry name" value="Thioredoxin"/>
    <property type="match status" value="1"/>
</dbReference>
<dbReference type="AlphaFoldDB" id="A0A0R1ZKH5"/>
<evidence type="ECO:0000256" key="4">
    <source>
        <dbReference type="ARBA" id="ARBA00022982"/>
    </source>
</evidence>
<feature type="active site" description="Nucleophile" evidence="9">
    <location>
        <position position="31"/>
    </location>
</feature>